<proteinExistence type="predicted"/>
<name>A0ABW3CRE1_9ACTN</name>
<organism evidence="2 3">
    <name type="scientific">Actinomadura adrarensis</name>
    <dbReference type="NCBI Taxonomy" id="1819600"/>
    <lineage>
        <taxon>Bacteria</taxon>
        <taxon>Bacillati</taxon>
        <taxon>Actinomycetota</taxon>
        <taxon>Actinomycetes</taxon>
        <taxon>Streptosporangiales</taxon>
        <taxon>Thermomonosporaceae</taxon>
        <taxon>Actinomadura</taxon>
    </lineage>
</organism>
<dbReference type="EMBL" id="JBHTIR010004355">
    <property type="protein sequence ID" value="MFD0857099.1"/>
    <property type="molecule type" value="Genomic_DNA"/>
</dbReference>
<accession>A0ABW3CRE1</accession>
<evidence type="ECO:0008006" key="4">
    <source>
        <dbReference type="Google" id="ProtNLM"/>
    </source>
</evidence>
<dbReference type="Proteomes" id="UP001597083">
    <property type="component" value="Unassembled WGS sequence"/>
</dbReference>
<gene>
    <name evidence="2" type="ORF">ACFQ07_33135</name>
</gene>
<evidence type="ECO:0000313" key="3">
    <source>
        <dbReference type="Proteomes" id="UP001597083"/>
    </source>
</evidence>
<feature type="region of interest" description="Disordered" evidence="1">
    <location>
        <begin position="41"/>
        <end position="63"/>
    </location>
</feature>
<reference evidence="3" key="1">
    <citation type="journal article" date="2019" name="Int. J. Syst. Evol. Microbiol.">
        <title>The Global Catalogue of Microorganisms (GCM) 10K type strain sequencing project: providing services to taxonomists for standard genome sequencing and annotation.</title>
        <authorList>
            <consortium name="The Broad Institute Genomics Platform"/>
            <consortium name="The Broad Institute Genome Sequencing Center for Infectious Disease"/>
            <person name="Wu L."/>
            <person name="Ma J."/>
        </authorList>
    </citation>
    <scope>NUCLEOTIDE SEQUENCE [LARGE SCALE GENOMIC DNA]</scope>
    <source>
        <strain evidence="3">JCM 31696</strain>
    </source>
</reference>
<comment type="caution">
    <text evidence="2">The sequence shown here is derived from an EMBL/GenBank/DDBJ whole genome shotgun (WGS) entry which is preliminary data.</text>
</comment>
<evidence type="ECO:0000313" key="2">
    <source>
        <dbReference type="EMBL" id="MFD0857099.1"/>
    </source>
</evidence>
<protein>
    <recommendedName>
        <fullName evidence="4">Transposase</fullName>
    </recommendedName>
</protein>
<keyword evidence="3" id="KW-1185">Reference proteome</keyword>
<evidence type="ECO:0000256" key="1">
    <source>
        <dbReference type="SAM" id="MobiDB-lite"/>
    </source>
</evidence>
<sequence length="63" mass="7194">MNPSEEAIAWGKRQAARSPRWTDAKWRQVETIFEVVLTADAIDDHDQDQADDQPADENLRDVA</sequence>